<proteinExistence type="predicted"/>
<accession>A0A6V7VR69</accession>
<dbReference type="InterPro" id="IPR000742">
    <property type="entry name" value="EGF"/>
</dbReference>
<feature type="signal peptide" evidence="11">
    <location>
        <begin position="1"/>
        <end position="17"/>
    </location>
</feature>
<evidence type="ECO:0000256" key="9">
    <source>
        <dbReference type="ARBA" id="ARBA00023292"/>
    </source>
</evidence>
<feature type="chain" id="PRO_5028039082" evidence="11">
    <location>
        <begin position="18"/>
        <end position="1123"/>
    </location>
</feature>
<feature type="disulfide bond" evidence="10">
    <location>
        <begin position="771"/>
        <end position="780"/>
    </location>
</feature>
<dbReference type="Proteomes" id="UP000580250">
    <property type="component" value="Unassembled WGS sequence"/>
</dbReference>
<comment type="caution">
    <text evidence="10">Lacks conserved residue(s) required for the propagation of feature annotation.</text>
</comment>
<keyword evidence="5" id="KW-0677">Repeat</keyword>
<sequence length="1123" mass="126866">MFTSFNLFLIIISIINGHQLTKPKQKIPEIDPNHFQPSLIPCYQNNNKNFPQKCFPHFINVVYNLNFEVTNTCGIYSPTNFCMQTGQRLNKYCDVCDINIPQKAHLPKYLTDSENSTFWQSETMADGIKYPQTINLTINLNKQFEITYVHLKFISPRPESFVIYKKNKDNGNEWIPWQYYSGSCLSTFKLPEKAPILPGNEATAQCTKEFSDISPLTGGRIAFSTLEGRPSAENFEESEELQDWVTAEQIRISLVRMNTFGDEIFGNKKVLSSYYYGISDLAVGGRCKCNGHANECIKSTGKGLPQKLICKCQHNTRGIDCNECAPFYFDRPWRPATSFEANECLPCNCSGLSKKCFFDPKLFEETGHGGHCYECMGNTQGVNCERCLPNHWRSPNNNYCKPCNCNINGSLNNGKCNENNGICECKNGVTGKYCDKCLDGYFGFGINGCKKCLCNNYSNSSICSPLNGKCFCKENVEGEYCDRCKPGYFLIKNNKNNFECFPCFCFGHSSICYSNNNQQNFIKFNISSNFKLNNDEWKALSIESNGEIKNLKVNYDYKNKLISIKQECPWKIYFVAPKKFLGDQRFSYGQYLYFSYHKLLEYAPRTSTELQLIGSKGDILSLSFSSQQNPNISTNKTFYKFKIHSNPKYQWNPHLNETDFIQILTNLTSIRIRATFFQGDIGYLSDFGLNSVLDVFDSKYSPSAVIPHSSSANWIENCNCPPPYSGQFCQFCAPGFKRESPGPLSKCIPCQCNGHSFGGKMCEPETGICYCKHNTSGNTCERCANGFYGDALIGTSEDCKPCNCPGGGACIYLDKQLICTECPEGYTGPRCEYCSEDYFGHPLFGKPCQKCDCNGNVDPNNIRQCNLFTGQCLQCIHHTTGWNCEKCLPGFWKAPNNYLFGDNKISKNKFNCIPCNCHQLGTSKNKKGKLFSCSQINGQCKCLPNVIGKRCEKCAIGYFNIFSKNGCQPCNCDPLGSLDVTECDQRSGQCKCKNGVIGINCDQCAPQYFGLNSSGCTKCLCNKIGSESIDFCDIRNGQCLCNNNVEGIYCDHCKENYFNLSINGCQKCDDCYSLISSKRDFIKEEMLKFKQKMDNLLKIKVIYLFWYFGTPFFLLPRASKIGT</sequence>
<dbReference type="CDD" id="cd00055">
    <property type="entry name" value="EGF_Lam"/>
    <property type="match status" value="9"/>
</dbReference>
<evidence type="ECO:0000256" key="2">
    <source>
        <dbReference type="ARBA" id="ARBA00022525"/>
    </source>
</evidence>
<evidence type="ECO:0000259" key="14">
    <source>
        <dbReference type="PROSITE" id="PS51117"/>
    </source>
</evidence>
<dbReference type="InterPro" id="IPR002049">
    <property type="entry name" value="LE_dom"/>
</dbReference>
<dbReference type="SUPFAM" id="SSF49785">
    <property type="entry name" value="Galactose-binding domain-like"/>
    <property type="match status" value="1"/>
</dbReference>
<evidence type="ECO:0000256" key="4">
    <source>
        <dbReference type="ARBA" id="ARBA00022729"/>
    </source>
</evidence>
<dbReference type="InterPro" id="IPR008211">
    <property type="entry name" value="Laminin_N"/>
</dbReference>
<dbReference type="InterPro" id="IPR056863">
    <property type="entry name" value="LMN_ATRN_NET-like_EGF"/>
</dbReference>
<feature type="domain" description="Laminin EGF-like" evidence="12">
    <location>
        <begin position="915"/>
        <end position="969"/>
    </location>
</feature>
<feature type="disulfide bond" evidence="10">
    <location>
        <begin position="875"/>
        <end position="884"/>
    </location>
</feature>
<dbReference type="FunFam" id="2.10.25.10:FF:000074">
    <property type="entry name" value="Laminin subunit alpha"/>
    <property type="match status" value="1"/>
</dbReference>
<evidence type="ECO:0000256" key="10">
    <source>
        <dbReference type="PROSITE-ProRule" id="PRU00460"/>
    </source>
</evidence>
<feature type="domain" description="Laminin EGF-like" evidence="12">
    <location>
        <begin position="403"/>
        <end position="451"/>
    </location>
</feature>
<evidence type="ECO:0000256" key="6">
    <source>
        <dbReference type="ARBA" id="ARBA00023054"/>
    </source>
</evidence>
<evidence type="ECO:0000256" key="1">
    <source>
        <dbReference type="ARBA" id="ARBA00004498"/>
    </source>
</evidence>
<dbReference type="FunFam" id="2.10.25.10:FF:000188">
    <property type="entry name" value="Laminin subunit gamma 2"/>
    <property type="match status" value="1"/>
</dbReference>
<evidence type="ECO:0000256" key="5">
    <source>
        <dbReference type="ARBA" id="ARBA00022737"/>
    </source>
</evidence>
<dbReference type="Pfam" id="PF00052">
    <property type="entry name" value="Laminin_B"/>
    <property type="match status" value="1"/>
</dbReference>
<keyword evidence="2" id="KW-0964">Secreted</keyword>
<evidence type="ECO:0000256" key="8">
    <source>
        <dbReference type="ARBA" id="ARBA00023180"/>
    </source>
</evidence>
<dbReference type="PANTHER" id="PTHR10574:SF435">
    <property type="entry name" value="LAMININ SUBUNIT GAMMA-1"/>
    <property type="match status" value="1"/>
</dbReference>
<name>A0A6V7VR69_MELEN</name>
<dbReference type="PANTHER" id="PTHR10574">
    <property type="entry name" value="NETRIN/LAMININ-RELATED"/>
    <property type="match status" value="1"/>
</dbReference>
<organism evidence="15 16">
    <name type="scientific">Meloidogyne enterolobii</name>
    <name type="common">Root-knot nematode worm</name>
    <name type="synonym">Meloidogyne mayaguensis</name>
    <dbReference type="NCBI Taxonomy" id="390850"/>
    <lineage>
        <taxon>Eukaryota</taxon>
        <taxon>Metazoa</taxon>
        <taxon>Ecdysozoa</taxon>
        <taxon>Nematoda</taxon>
        <taxon>Chromadorea</taxon>
        <taxon>Rhabditida</taxon>
        <taxon>Tylenchina</taxon>
        <taxon>Tylenchomorpha</taxon>
        <taxon>Tylenchoidea</taxon>
        <taxon>Meloidogynidae</taxon>
        <taxon>Meloidogyninae</taxon>
        <taxon>Meloidogyne</taxon>
    </lineage>
</organism>
<feature type="disulfide bond" evidence="10">
    <location>
        <begin position="942"/>
        <end position="951"/>
    </location>
</feature>
<feature type="disulfide bond" evidence="10">
    <location>
        <begin position="472"/>
        <end position="481"/>
    </location>
</feature>
<dbReference type="InterPro" id="IPR050440">
    <property type="entry name" value="Laminin/Netrin_ECM"/>
</dbReference>
<dbReference type="FunFam" id="2.10.25.10:FF:000166">
    <property type="entry name" value="laminin subunit gamma-1"/>
    <property type="match status" value="1"/>
</dbReference>
<evidence type="ECO:0000256" key="7">
    <source>
        <dbReference type="ARBA" id="ARBA00023157"/>
    </source>
</evidence>
<evidence type="ECO:0000313" key="16">
    <source>
        <dbReference type="Proteomes" id="UP000580250"/>
    </source>
</evidence>
<feature type="domain" description="Laminin EGF-like" evidence="12">
    <location>
        <begin position="970"/>
        <end position="1018"/>
    </location>
</feature>
<dbReference type="InterPro" id="IPR008979">
    <property type="entry name" value="Galactose-bd-like_sf"/>
</dbReference>
<feature type="domain" description="Laminin EGF-like" evidence="12">
    <location>
        <begin position="1019"/>
        <end position="1067"/>
    </location>
</feature>
<feature type="disulfide bond" evidence="10">
    <location>
        <begin position="752"/>
        <end position="769"/>
    </location>
</feature>
<dbReference type="PROSITE" id="PS51117">
    <property type="entry name" value="LAMININ_NTER"/>
    <property type="match status" value="1"/>
</dbReference>
<dbReference type="EMBL" id="CAJEWN010000298">
    <property type="protein sequence ID" value="CAD2177460.1"/>
    <property type="molecule type" value="Genomic_DNA"/>
</dbReference>
<dbReference type="SMART" id="SM00136">
    <property type="entry name" value="LamNT"/>
    <property type="match status" value="1"/>
</dbReference>
<comment type="caution">
    <text evidence="15">The sequence shown here is derived from an EMBL/GenBank/DDBJ whole genome shotgun (WGS) entry which is preliminary data.</text>
</comment>
<dbReference type="GO" id="GO:0009887">
    <property type="term" value="P:animal organ morphogenesis"/>
    <property type="evidence" value="ECO:0007669"/>
    <property type="project" value="TreeGrafter"/>
</dbReference>
<dbReference type="PROSITE" id="PS01248">
    <property type="entry name" value="EGF_LAM_1"/>
    <property type="match status" value="4"/>
</dbReference>
<keyword evidence="4 11" id="KW-0732">Signal</keyword>
<reference evidence="15 16" key="1">
    <citation type="submission" date="2020-08" db="EMBL/GenBank/DDBJ databases">
        <authorList>
            <person name="Koutsovoulos G."/>
            <person name="Danchin GJ E."/>
        </authorList>
    </citation>
    <scope>NUCLEOTIDE SEQUENCE [LARGE SCALE GENOMIC DNA]</scope>
</reference>
<dbReference type="GO" id="GO:0009888">
    <property type="term" value="P:tissue development"/>
    <property type="evidence" value="ECO:0007669"/>
    <property type="project" value="TreeGrafter"/>
</dbReference>
<evidence type="ECO:0000256" key="11">
    <source>
        <dbReference type="SAM" id="SignalP"/>
    </source>
</evidence>
<feature type="disulfide bond" evidence="10">
    <location>
        <begin position="425"/>
        <end position="434"/>
    </location>
</feature>
<dbReference type="PROSITE" id="PS00022">
    <property type="entry name" value="EGF_1"/>
    <property type="match status" value="1"/>
</dbReference>
<dbReference type="Pfam" id="PF24973">
    <property type="entry name" value="EGF_LMN_ATRN"/>
    <property type="match status" value="1"/>
</dbReference>
<dbReference type="SMART" id="SM00181">
    <property type="entry name" value="EGF"/>
    <property type="match status" value="5"/>
</dbReference>
<evidence type="ECO:0000313" key="15">
    <source>
        <dbReference type="EMBL" id="CAD2177460.1"/>
    </source>
</evidence>
<keyword evidence="8" id="KW-0325">Glycoprotein</keyword>
<dbReference type="AlphaFoldDB" id="A0A6V7VR69"/>
<dbReference type="SMART" id="SM00180">
    <property type="entry name" value="EGF_Lam"/>
    <property type="match status" value="10"/>
</dbReference>
<protein>
    <submittedName>
        <fullName evidence="15">Uncharacterized protein</fullName>
    </submittedName>
</protein>
<keyword evidence="3" id="KW-0272">Extracellular matrix</keyword>
<feature type="domain" description="Laminin EGF-like" evidence="12">
    <location>
        <begin position="452"/>
        <end position="502"/>
    </location>
</feature>
<dbReference type="Pfam" id="PF00055">
    <property type="entry name" value="Laminin_N"/>
    <property type="match status" value="1"/>
</dbReference>
<dbReference type="Gene3D" id="2.60.120.260">
    <property type="entry name" value="Galactose-binding domain-like"/>
    <property type="match status" value="1"/>
</dbReference>
<feature type="domain" description="Laminin EGF-like" evidence="12">
    <location>
        <begin position="851"/>
        <end position="914"/>
    </location>
</feature>
<dbReference type="PROSITE" id="PS50027">
    <property type="entry name" value="EGF_LAM_2"/>
    <property type="match status" value="8"/>
</dbReference>
<gene>
    <name evidence="15" type="ORF">MENT_LOCUS29336</name>
</gene>
<dbReference type="FunFam" id="2.10.25.10:FF:000105">
    <property type="entry name" value="laminin subunit gamma-1"/>
    <property type="match status" value="1"/>
</dbReference>
<feature type="disulfide bond" evidence="10">
    <location>
        <begin position="750"/>
        <end position="762"/>
    </location>
</feature>
<dbReference type="FunFam" id="2.10.25.10:FF:000580">
    <property type="entry name" value="Wing blister, isoform B"/>
    <property type="match status" value="1"/>
</dbReference>
<dbReference type="OrthoDB" id="430826at2759"/>
<feature type="domain" description="Laminin EGF-like" evidence="12">
    <location>
        <begin position="750"/>
        <end position="801"/>
    </location>
</feature>
<dbReference type="GO" id="GO:0040017">
    <property type="term" value="P:positive regulation of locomotion"/>
    <property type="evidence" value="ECO:0007669"/>
    <property type="project" value="UniProtKB-ARBA"/>
</dbReference>
<evidence type="ECO:0000259" key="12">
    <source>
        <dbReference type="PROSITE" id="PS50027"/>
    </source>
</evidence>
<dbReference type="SMART" id="SM00281">
    <property type="entry name" value="LamB"/>
    <property type="match status" value="1"/>
</dbReference>
<dbReference type="Pfam" id="PF00053">
    <property type="entry name" value="EGF_laminin"/>
    <property type="match status" value="9"/>
</dbReference>
<dbReference type="PROSITE" id="PS51115">
    <property type="entry name" value="LAMININ_IVA"/>
    <property type="match status" value="1"/>
</dbReference>
<feature type="disulfide bond" evidence="10">
    <location>
        <begin position="1041"/>
        <end position="1050"/>
    </location>
</feature>
<dbReference type="GO" id="GO:0005604">
    <property type="term" value="C:basement membrane"/>
    <property type="evidence" value="ECO:0007669"/>
    <property type="project" value="UniProtKB-ARBA"/>
</dbReference>
<comment type="subcellular location">
    <subcellularLocation>
        <location evidence="1">Secreted</location>
        <location evidence="1">Extracellular space</location>
        <location evidence="1">Extracellular matrix</location>
    </subcellularLocation>
</comment>
<feature type="domain" description="Laminin N-terminal" evidence="14">
    <location>
        <begin position="50"/>
        <end position="286"/>
    </location>
</feature>
<evidence type="ECO:0000256" key="3">
    <source>
        <dbReference type="ARBA" id="ARBA00022530"/>
    </source>
</evidence>
<feature type="domain" description="Laminin EGF-like" evidence="12">
    <location>
        <begin position="287"/>
        <end position="346"/>
    </location>
</feature>
<feature type="disulfide bond" evidence="10">
    <location>
        <begin position="312"/>
        <end position="321"/>
    </location>
</feature>
<dbReference type="FunFam" id="2.10.25.10:FF:000135">
    <property type="entry name" value="Laminin subunit beta 4"/>
    <property type="match status" value="1"/>
</dbReference>
<keyword evidence="9 10" id="KW-0424">Laminin EGF-like domain</keyword>
<keyword evidence="6" id="KW-0175">Coiled coil</keyword>
<keyword evidence="7 10" id="KW-1015">Disulfide bond</keyword>
<dbReference type="SUPFAM" id="SSF57196">
    <property type="entry name" value="EGF/Laminin"/>
    <property type="match status" value="11"/>
</dbReference>
<feature type="domain" description="Laminin IV type A" evidence="13">
    <location>
        <begin position="532"/>
        <end position="717"/>
    </location>
</feature>
<dbReference type="InterPro" id="IPR000034">
    <property type="entry name" value="Laminin_IV"/>
</dbReference>
<dbReference type="Gene3D" id="2.10.25.10">
    <property type="entry name" value="Laminin"/>
    <property type="match status" value="9"/>
</dbReference>
<evidence type="ECO:0000259" key="13">
    <source>
        <dbReference type="PROSITE" id="PS51115"/>
    </source>
</evidence>
<feature type="disulfide bond" evidence="10">
    <location>
        <begin position="992"/>
        <end position="1001"/>
    </location>
</feature>
<dbReference type="FunFam" id="2.10.25.10:FF:000051">
    <property type="entry name" value="Laminin subunit alpha 4"/>
    <property type="match status" value="1"/>
</dbReference>
<dbReference type="PRINTS" id="PR00011">
    <property type="entry name" value="EGFLAMININ"/>
</dbReference>